<feature type="compositionally biased region" description="Polar residues" evidence="3">
    <location>
        <begin position="373"/>
        <end position="385"/>
    </location>
</feature>
<evidence type="ECO:0000256" key="3">
    <source>
        <dbReference type="SAM" id="MobiDB-lite"/>
    </source>
</evidence>
<dbReference type="Proteomes" id="UP000694941">
    <property type="component" value="Unplaced"/>
</dbReference>
<gene>
    <name evidence="5" type="primary">LOC106466395</name>
</gene>
<dbReference type="GeneID" id="106466395"/>
<sequence>MFKLDDALSEAFRSQVRKSNKKPSKEEQALLHFRVRCLDLIITFLKSEPSLSLVLQTILPLVAAAEFGLQHNHQQPLMVKAKQALKVLNHVRKFSSTEGVDRNTCLQILSELLTKTGKVTEPELSQILGSLAVYVVLSEKRTNSTALNKKEKKWFVPVFQQALQEFCTENGTHHRPQIFSSLTSAIPEVIWDFVSIMQTYGFSPDVRIFKRAQILGILTTGLRHSKGTSIKEGKLLKIGKELVSCVVKVLEEIKDGTEIKPLFTTELLDLLLVVGTIVEEKCDECPLRDHPNLLSILTGISGKERKRLEKRGQHTWRKLVAKLGGELSVQSKQTSNKESEKPERETFKRKSAINTDIYSPSKKSKFNKEDPEIQQNHENNSLLEKSQNDIRDHMATDNVNTSIVREKKNKKLTLEPLQPSASETNENERSNGLQSPTSEKKKSHRKGKKDVLQTRELSCGSEDPLNRTSQVIFPQTEKKKKLKTKEKRKSSHF</sequence>
<evidence type="ECO:0000256" key="2">
    <source>
        <dbReference type="ARBA" id="ARBA00023242"/>
    </source>
</evidence>
<dbReference type="PANTHER" id="PTHR13213">
    <property type="entry name" value="MYB-BINDING PROTEIN 1A FAMILY MEMBER"/>
    <property type="match status" value="1"/>
</dbReference>
<evidence type="ECO:0000313" key="4">
    <source>
        <dbReference type="Proteomes" id="UP000694941"/>
    </source>
</evidence>
<proteinExistence type="predicted"/>
<name>A0ABM1BHK0_LIMPO</name>
<evidence type="ECO:0000256" key="1">
    <source>
        <dbReference type="ARBA" id="ARBA00004123"/>
    </source>
</evidence>
<reference evidence="5" key="1">
    <citation type="submission" date="2025-08" db="UniProtKB">
        <authorList>
            <consortium name="RefSeq"/>
        </authorList>
    </citation>
    <scope>IDENTIFICATION</scope>
    <source>
        <tissue evidence="5">Muscle</tissue>
    </source>
</reference>
<dbReference type="InterPro" id="IPR007015">
    <property type="entry name" value="DNA_pol_V/MYBBP1A"/>
</dbReference>
<keyword evidence="4" id="KW-1185">Reference proteome</keyword>
<dbReference type="RefSeq" id="XP_013782132.1">
    <property type="nucleotide sequence ID" value="XM_013926678.2"/>
</dbReference>
<organism evidence="4 5">
    <name type="scientific">Limulus polyphemus</name>
    <name type="common">Atlantic horseshoe crab</name>
    <dbReference type="NCBI Taxonomy" id="6850"/>
    <lineage>
        <taxon>Eukaryota</taxon>
        <taxon>Metazoa</taxon>
        <taxon>Ecdysozoa</taxon>
        <taxon>Arthropoda</taxon>
        <taxon>Chelicerata</taxon>
        <taxon>Merostomata</taxon>
        <taxon>Xiphosura</taxon>
        <taxon>Limulidae</taxon>
        <taxon>Limulus</taxon>
    </lineage>
</organism>
<evidence type="ECO:0000313" key="5">
    <source>
        <dbReference type="RefSeq" id="XP_013782132.1"/>
    </source>
</evidence>
<accession>A0ABM1BHK0</accession>
<feature type="compositionally biased region" description="Polar residues" evidence="3">
    <location>
        <begin position="419"/>
        <end position="437"/>
    </location>
</feature>
<feature type="compositionally biased region" description="Basic residues" evidence="3">
    <location>
        <begin position="478"/>
        <end position="493"/>
    </location>
</feature>
<feature type="compositionally biased region" description="Basic and acidic residues" evidence="3">
    <location>
        <begin position="335"/>
        <end position="348"/>
    </location>
</feature>
<feature type="compositionally biased region" description="Basic and acidic residues" evidence="3">
    <location>
        <begin position="386"/>
        <end position="395"/>
    </location>
</feature>
<keyword evidence="2" id="KW-0539">Nucleus</keyword>
<comment type="subcellular location">
    <subcellularLocation>
        <location evidence="1">Nucleus</location>
    </subcellularLocation>
</comment>
<dbReference type="PANTHER" id="PTHR13213:SF2">
    <property type="entry name" value="MYB-BINDING PROTEIN 1A"/>
    <property type="match status" value="1"/>
</dbReference>
<feature type="region of interest" description="Disordered" evidence="3">
    <location>
        <begin position="327"/>
        <end position="493"/>
    </location>
</feature>
<protein>
    <submittedName>
        <fullName evidence="5">Uncharacterized protein LOC106466395</fullName>
    </submittedName>
</protein>